<proteinExistence type="predicted"/>
<sequence length="602" mass="68666">MLSWSSPARQDLFFFLKWPAELISNVRQCLFPISRTSHRESECFGTDLAGFSAQAKREDTIMDDLEVVRVWITDPELSPEAAVWHHNLDDVVKVIVPLPCQYGYKKLADFAVDKDGVERVLNRYEAVRSLPLGNRDPMVLAQKPRDLTLKRVEACKQLRDAYRDRLAENDFDYQGRTWLERRLQLIVRKLDNLQNSVQTVRIWHPICQGPLTQDAKGKDIGDMILAEVQLEDPSNGYAPMYPSHRPAGAVLVDLAVLPEHTATVRSKYLLVNLAPFGDDDPLVCSQPGDDIDLKRAVALRRVLSRYDQAQRIRQSRVQLLGTENELISNWFSNCMRELEDHVKAIHGCETIRVWCRSHQEDPMASVRTKGLHDVVRAAVPLLDPDYRRVADDKTVHPDGAILVDLAVHKEGVRRVLRKYGVIDFVPMSNEDPVVLSQPGDIMEDKQIAAYEAMLESWNEESTVGPSSELSRGGKSSLFLITHPWEIIQKLDLGDIVREAVPLEDQISPQELVQVDLAVEPSGIKRVRDLCQLVEYQRLSEDDPIIQMQPDGGPDMRKFNGYNYVLRRYTKARALRQIDGALMLWYEKEIMDLESRIGRLGHV</sequence>
<reference evidence="1" key="1">
    <citation type="submission" date="2020-06" db="EMBL/GenBank/DDBJ databases">
        <title>Draft genome sequences of strains closely related to Aspergillus parafelis and Aspergillus hiratsukae.</title>
        <authorList>
            <person name="Dos Santos R.A.C."/>
            <person name="Rivero-Menendez O."/>
            <person name="Steenwyk J.L."/>
            <person name="Mead M.E."/>
            <person name="Goldman G.H."/>
            <person name="Alastruey-Izquierdo A."/>
            <person name="Rokas A."/>
        </authorList>
    </citation>
    <scope>NUCLEOTIDE SEQUENCE</scope>
    <source>
        <strain evidence="1">CNM-CM6106</strain>
    </source>
</reference>
<evidence type="ECO:0000313" key="2">
    <source>
        <dbReference type="Proteomes" id="UP000662466"/>
    </source>
</evidence>
<organism evidence="1 2">
    <name type="scientific">Aspergillus hiratsukae</name>
    <dbReference type="NCBI Taxonomy" id="1194566"/>
    <lineage>
        <taxon>Eukaryota</taxon>
        <taxon>Fungi</taxon>
        <taxon>Dikarya</taxon>
        <taxon>Ascomycota</taxon>
        <taxon>Pezizomycotina</taxon>
        <taxon>Eurotiomycetes</taxon>
        <taxon>Eurotiomycetidae</taxon>
        <taxon>Eurotiales</taxon>
        <taxon>Aspergillaceae</taxon>
        <taxon>Aspergillus</taxon>
        <taxon>Aspergillus subgen. Fumigati</taxon>
    </lineage>
</organism>
<evidence type="ECO:0000313" key="1">
    <source>
        <dbReference type="EMBL" id="KAF7164514.1"/>
    </source>
</evidence>
<accession>A0A8H6Q2E4</accession>
<comment type="caution">
    <text evidence="1">The sequence shown here is derived from an EMBL/GenBank/DDBJ whole genome shotgun (WGS) entry which is preliminary data.</text>
</comment>
<dbReference type="EMBL" id="JACBAF010002188">
    <property type="protein sequence ID" value="KAF7164514.1"/>
    <property type="molecule type" value="Genomic_DNA"/>
</dbReference>
<gene>
    <name evidence="1" type="ORF">CNMCM6106_001032</name>
</gene>
<protein>
    <submittedName>
        <fullName evidence="1">Uncharacterized protein</fullName>
    </submittedName>
</protein>
<name>A0A8H6Q2E4_9EURO</name>
<dbReference type="AlphaFoldDB" id="A0A8H6Q2E4"/>
<dbReference type="Proteomes" id="UP000662466">
    <property type="component" value="Unassembled WGS sequence"/>
</dbReference>